<protein>
    <recommendedName>
        <fullName evidence="3">Immunoglobulin domain-containing protein</fullName>
    </recommendedName>
</protein>
<dbReference type="SMART" id="SM00409">
    <property type="entry name" value="IG"/>
    <property type="match status" value="2"/>
</dbReference>
<keyword evidence="1" id="KW-0812">Transmembrane</keyword>
<feature type="transmembrane region" description="Helical" evidence="1">
    <location>
        <begin position="203"/>
        <end position="227"/>
    </location>
</feature>
<organism evidence="4 5">
    <name type="scientific">Phoxinus phoxinus</name>
    <name type="common">Eurasian minnow</name>
    <dbReference type="NCBI Taxonomy" id="58324"/>
    <lineage>
        <taxon>Eukaryota</taxon>
        <taxon>Metazoa</taxon>
        <taxon>Chordata</taxon>
        <taxon>Craniata</taxon>
        <taxon>Vertebrata</taxon>
        <taxon>Euteleostomi</taxon>
        <taxon>Actinopterygii</taxon>
        <taxon>Neopterygii</taxon>
        <taxon>Teleostei</taxon>
        <taxon>Ostariophysi</taxon>
        <taxon>Cypriniformes</taxon>
        <taxon>Leuciscidae</taxon>
        <taxon>Phoxininae</taxon>
        <taxon>Phoxinus</taxon>
    </lineage>
</organism>
<dbReference type="SUPFAM" id="SSF48726">
    <property type="entry name" value="Immunoglobulin"/>
    <property type="match status" value="2"/>
</dbReference>
<gene>
    <name evidence="4" type="ORF">R3I93_016847</name>
</gene>
<dbReference type="InterPro" id="IPR003599">
    <property type="entry name" value="Ig_sub"/>
</dbReference>
<dbReference type="PANTHER" id="PTHR21063">
    <property type="entry name" value="LFA-3"/>
    <property type="match status" value="1"/>
</dbReference>
<name>A0AAN9CGF4_9TELE</name>
<proteinExistence type="predicted"/>
<dbReference type="EMBL" id="JAYKXH010000018">
    <property type="protein sequence ID" value="KAK7136630.1"/>
    <property type="molecule type" value="Genomic_DNA"/>
</dbReference>
<evidence type="ECO:0000313" key="4">
    <source>
        <dbReference type="EMBL" id="KAK7136630.1"/>
    </source>
</evidence>
<feature type="domain" description="Immunoglobulin" evidence="3">
    <location>
        <begin position="21"/>
        <end position="126"/>
    </location>
</feature>
<keyword evidence="1" id="KW-0472">Membrane</keyword>
<evidence type="ECO:0000256" key="2">
    <source>
        <dbReference type="SAM" id="SignalP"/>
    </source>
</evidence>
<comment type="caution">
    <text evidence="4">The sequence shown here is derived from an EMBL/GenBank/DDBJ whole genome shotgun (WGS) entry which is preliminary data.</text>
</comment>
<dbReference type="InterPro" id="IPR013783">
    <property type="entry name" value="Ig-like_fold"/>
</dbReference>
<accession>A0AAN9CGF4</accession>
<dbReference type="Gene3D" id="2.60.40.10">
    <property type="entry name" value="Immunoglobulins"/>
    <property type="match status" value="2"/>
</dbReference>
<keyword evidence="2" id="KW-0732">Signal</keyword>
<evidence type="ECO:0000259" key="3">
    <source>
        <dbReference type="SMART" id="SM00409"/>
    </source>
</evidence>
<keyword evidence="5" id="KW-1185">Reference proteome</keyword>
<dbReference type="Proteomes" id="UP001364617">
    <property type="component" value="Unassembled WGS sequence"/>
</dbReference>
<feature type="signal peptide" evidence="2">
    <location>
        <begin position="1"/>
        <end position="18"/>
    </location>
</feature>
<keyword evidence="1" id="KW-1133">Transmembrane helix</keyword>
<sequence>MLISVLFVCFLFLKGVFGVDAVNKSVLEGDSVTLHAGVTETQKAELILWTFGPDSTRIAQINRLANKVSVYEDVLDGRFRGRLELDDQTGDLTIMNIRTEHNGLYELLHIFGDKDSESQKFSIIVFGPLPVPIIRNPSKCSSSSSCSLVCSSVVNVEYQDKNTYSCVLNNPISNQTTHLDIHTLCRTCAVVESTIKTERGLSFSHIVLICFFVGLIFLAVAAVGIFISNTYQGDGVVAEKMKTVSVTVGESVTLNTGISKIQRCDVLQWRFGKSSTDQTTPFKVIGRLNEQNNSDCHDQNGRLHLDRKTGCLTINDIRPADFGIYKVNIKNGRKMISKTFLVHDSSEREDASENSLLKNGQISESSPL</sequence>
<evidence type="ECO:0000256" key="1">
    <source>
        <dbReference type="SAM" id="Phobius"/>
    </source>
</evidence>
<evidence type="ECO:0000313" key="5">
    <source>
        <dbReference type="Proteomes" id="UP001364617"/>
    </source>
</evidence>
<feature type="domain" description="Immunoglobulin" evidence="3">
    <location>
        <begin position="241"/>
        <end position="345"/>
    </location>
</feature>
<feature type="chain" id="PRO_5042956047" description="Immunoglobulin domain-containing protein" evidence="2">
    <location>
        <begin position="19"/>
        <end position="368"/>
    </location>
</feature>
<dbReference type="Pfam" id="PF07686">
    <property type="entry name" value="V-set"/>
    <property type="match status" value="1"/>
</dbReference>
<dbReference type="InterPro" id="IPR036179">
    <property type="entry name" value="Ig-like_dom_sf"/>
</dbReference>
<dbReference type="InterPro" id="IPR013106">
    <property type="entry name" value="Ig_V-set"/>
</dbReference>
<reference evidence="4 5" key="1">
    <citation type="submission" date="2024-02" db="EMBL/GenBank/DDBJ databases">
        <title>Chromosome-level genome assembly of the Eurasian Minnow (Phoxinus phoxinus).</title>
        <authorList>
            <person name="Oriowo T.O."/>
            <person name="Martin S."/>
            <person name="Stange M."/>
            <person name="Chrysostomakis Y."/>
            <person name="Brown T."/>
            <person name="Winkler S."/>
            <person name="Kukowka S."/>
            <person name="Myers E.W."/>
            <person name="Bohne A."/>
        </authorList>
    </citation>
    <scope>NUCLEOTIDE SEQUENCE [LARGE SCALE GENOMIC DNA]</scope>
    <source>
        <strain evidence="4">ZFMK-TIS-60720</strain>
        <tissue evidence="4">Whole Organism</tissue>
    </source>
</reference>
<dbReference type="AlphaFoldDB" id="A0AAN9CGF4"/>
<dbReference type="PANTHER" id="PTHR21063:SF4">
    <property type="entry name" value="CD48 ANTIGEN-RELATED"/>
    <property type="match status" value="1"/>
</dbReference>